<evidence type="ECO:0008006" key="4">
    <source>
        <dbReference type="Google" id="ProtNLM"/>
    </source>
</evidence>
<organism evidence="2 3">
    <name type="scientific">Phakopsora pachyrhizi</name>
    <name type="common">Asian soybean rust disease fungus</name>
    <dbReference type="NCBI Taxonomy" id="170000"/>
    <lineage>
        <taxon>Eukaryota</taxon>
        <taxon>Fungi</taxon>
        <taxon>Dikarya</taxon>
        <taxon>Basidiomycota</taxon>
        <taxon>Pucciniomycotina</taxon>
        <taxon>Pucciniomycetes</taxon>
        <taxon>Pucciniales</taxon>
        <taxon>Phakopsoraceae</taxon>
        <taxon>Phakopsora</taxon>
    </lineage>
</organism>
<proteinExistence type="predicted"/>
<dbReference type="AlphaFoldDB" id="A0AAV0ANH4"/>
<reference evidence="2" key="1">
    <citation type="submission" date="2022-06" db="EMBL/GenBank/DDBJ databases">
        <authorList>
            <consortium name="SYNGENTA / RWTH Aachen University"/>
        </authorList>
    </citation>
    <scope>NUCLEOTIDE SEQUENCE</scope>
</reference>
<dbReference type="Proteomes" id="UP001153365">
    <property type="component" value="Unassembled WGS sequence"/>
</dbReference>
<sequence length="95" mass="10642">MTRQWRPTFLVLFCSALPCVTGVSQESRWDMGLGAQNRLIKLLAGTGIRMKKQELNCITGSSNEIGLNEGQSQWVVVIRGVLRAEVYPEVSKWTC</sequence>
<comment type="caution">
    <text evidence="2">The sequence shown here is derived from an EMBL/GenBank/DDBJ whole genome shotgun (WGS) entry which is preliminary data.</text>
</comment>
<evidence type="ECO:0000256" key="1">
    <source>
        <dbReference type="SAM" id="SignalP"/>
    </source>
</evidence>
<feature type="chain" id="PRO_5043852266" description="Secreted protein" evidence="1">
    <location>
        <begin position="23"/>
        <end position="95"/>
    </location>
</feature>
<evidence type="ECO:0000313" key="2">
    <source>
        <dbReference type="EMBL" id="CAH7668796.1"/>
    </source>
</evidence>
<dbReference type="EMBL" id="CALTRL010000607">
    <property type="protein sequence ID" value="CAH7668796.1"/>
    <property type="molecule type" value="Genomic_DNA"/>
</dbReference>
<protein>
    <recommendedName>
        <fullName evidence="4">Secreted protein</fullName>
    </recommendedName>
</protein>
<keyword evidence="1" id="KW-0732">Signal</keyword>
<keyword evidence="3" id="KW-1185">Reference proteome</keyword>
<name>A0AAV0ANH4_PHAPC</name>
<feature type="signal peptide" evidence="1">
    <location>
        <begin position="1"/>
        <end position="22"/>
    </location>
</feature>
<evidence type="ECO:0000313" key="3">
    <source>
        <dbReference type="Proteomes" id="UP001153365"/>
    </source>
</evidence>
<gene>
    <name evidence="2" type="ORF">PPACK8108_LOCUS3350</name>
</gene>
<accession>A0AAV0ANH4</accession>